<accession>A0A9Q3H5Q9</accession>
<reference evidence="2" key="1">
    <citation type="submission" date="2021-03" db="EMBL/GenBank/DDBJ databases">
        <title>Draft genome sequence of rust myrtle Austropuccinia psidii MF-1, a brazilian biotype.</title>
        <authorList>
            <person name="Quecine M.C."/>
            <person name="Pachon D.M.R."/>
            <person name="Bonatelli M.L."/>
            <person name="Correr F.H."/>
            <person name="Franceschini L.M."/>
            <person name="Leite T.F."/>
            <person name="Margarido G.R.A."/>
            <person name="Almeida C.A."/>
            <person name="Ferrarezi J.A."/>
            <person name="Labate C.A."/>
        </authorList>
    </citation>
    <scope>NUCLEOTIDE SEQUENCE</scope>
    <source>
        <strain evidence="2">MF-1</strain>
    </source>
</reference>
<dbReference type="Proteomes" id="UP000765509">
    <property type="component" value="Unassembled WGS sequence"/>
</dbReference>
<evidence type="ECO:0000313" key="2">
    <source>
        <dbReference type="EMBL" id="MBW0492117.1"/>
    </source>
</evidence>
<keyword evidence="3" id="KW-1185">Reference proteome</keyword>
<dbReference type="EMBL" id="AVOT02011443">
    <property type="protein sequence ID" value="MBW0492117.1"/>
    <property type="molecule type" value="Genomic_DNA"/>
</dbReference>
<name>A0A9Q3H5Q9_9BASI</name>
<feature type="compositionally biased region" description="Basic and acidic residues" evidence="1">
    <location>
        <begin position="191"/>
        <end position="212"/>
    </location>
</feature>
<gene>
    <name evidence="2" type="ORF">O181_031832</name>
</gene>
<proteinExistence type="predicted"/>
<dbReference type="OrthoDB" id="3045408at2759"/>
<evidence type="ECO:0000256" key="1">
    <source>
        <dbReference type="SAM" id="MobiDB-lite"/>
    </source>
</evidence>
<feature type="region of interest" description="Disordered" evidence="1">
    <location>
        <begin position="1"/>
        <end position="39"/>
    </location>
</feature>
<sequence>MSISPIPKKKTPVRQREISQSLATSQSPASTPSRQKPNQLIMKHTPEGFKPTKEELFVHIKILWGLVCQKSVPTPPDTNMLQEFNGCFLEGLLIDFYDPGWFNEQSASQKSVIADSLYVAFLPNAAHSIRRKQHPDEKLGDFQFNEMYWDIITQPYDLSYKIKPEEDILENDDGESIDLDEFTDASGGEGGEDKDREEVSEKKMEEDKEMAHVEGPPVFKVGQGAGFGYDWENWE</sequence>
<organism evidence="2 3">
    <name type="scientific">Austropuccinia psidii MF-1</name>
    <dbReference type="NCBI Taxonomy" id="1389203"/>
    <lineage>
        <taxon>Eukaryota</taxon>
        <taxon>Fungi</taxon>
        <taxon>Dikarya</taxon>
        <taxon>Basidiomycota</taxon>
        <taxon>Pucciniomycotina</taxon>
        <taxon>Pucciniomycetes</taxon>
        <taxon>Pucciniales</taxon>
        <taxon>Sphaerophragmiaceae</taxon>
        <taxon>Austropuccinia</taxon>
    </lineage>
</organism>
<feature type="compositionally biased region" description="Acidic residues" evidence="1">
    <location>
        <begin position="170"/>
        <end position="183"/>
    </location>
</feature>
<dbReference type="AlphaFoldDB" id="A0A9Q3H5Q9"/>
<comment type="caution">
    <text evidence="2">The sequence shown here is derived from an EMBL/GenBank/DDBJ whole genome shotgun (WGS) entry which is preliminary data.</text>
</comment>
<feature type="compositionally biased region" description="Polar residues" evidence="1">
    <location>
        <begin position="18"/>
        <end position="38"/>
    </location>
</feature>
<evidence type="ECO:0000313" key="3">
    <source>
        <dbReference type="Proteomes" id="UP000765509"/>
    </source>
</evidence>
<protein>
    <submittedName>
        <fullName evidence="2">Uncharacterized protein</fullName>
    </submittedName>
</protein>
<feature type="region of interest" description="Disordered" evidence="1">
    <location>
        <begin position="170"/>
        <end position="219"/>
    </location>
</feature>